<evidence type="ECO:0000313" key="1">
    <source>
        <dbReference type="EMBL" id="PPQ91116.1"/>
    </source>
</evidence>
<comment type="caution">
    <text evidence="1">The sequence shown here is derived from an EMBL/GenBank/DDBJ whole genome shotgun (WGS) entry which is preliminary data.</text>
</comment>
<dbReference type="InParanoid" id="A0A409XK63"/>
<dbReference type="OrthoDB" id="2848237at2759"/>
<proteinExistence type="predicted"/>
<protein>
    <submittedName>
        <fullName evidence="1">Uncharacterized protein</fullName>
    </submittedName>
</protein>
<reference evidence="1 2" key="1">
    <citation type="journal article" date="2018" name="Evol. Lett.">
        <title>Horizontal gene cluster transfer increased hallucinogenic mushroom diversity.</title>
        <authorList>
            <person name="Reynolds H.T."/>
            <person name="Vijayakumar V."/>
            <person name="Gluck-Thaler E."/>
            <person name="Korotkin H.B."/>
            <person name="Matheny P.B."/>
            <person name="Slot J.C."/>
        </authorList>
    </citation>
    <scope>NUCLEOTIDE SEQUENCE [LARGE SCALE GENOMIC DNA]</scope>
    <source>
        <strain evidence="1 2">2631</strain>
    </source>
</reference>
<keyword evidence="2" id="KW-1185">Reference proteome</keyword>
<dbReference type="EMBL" id="NHYD01001476">
    <property type="protein sequence ID" value="PPQ91116.1"/>
    <property type="molecule type" value="Genomic_DNA"/>
</dbReference>
<gene>
    <name evidence="1" type="ORF">CVT25_013154</name>
</gene>
<dbReference type="Proteomes" id="UP000283269">
    <property type="component" value="Unassembled WGS sequence"/>
</dbReference>
<sequence length="405" mass="45362">MATNTGVALPFELIVEIVENIAPGVDRVLDEKAFQTLTACTLISRVFASAARRRLFSTLWINLDAWQHQREGSTMKKRSQEELSIRVNTLIDLLTDEQSNLAPIFRSLDITLNYERILLQEASNLRGLLRVLIHRAHNLNALRIHDFSHGLLSWKDLPYQTADCLQALCRSLPVYRLDFFCVLDIPLSIATVEHSPCLRYISLKMSKFLKNKPGSDTSVSTTKDIKVRHSDLLGGLPQDGSNFYCGFMADSIDFGTLAVLRELAIENSQDPYLGDKAFTDIITNVVVCLQRGHAKSTLEAINVTFNVTFNVRTAYGVTNALARVEYNALRGLRIDRLLVKNPLIQKVTFCLDITMEGANYSHNDDCLIIKDRIQSKIIDAISSNMPDNIPSGHTSSLPVVQVSVR</sequence>
<dbReference type="AlphaFoldDB" id="A0A409XK63"/>
<organism evidence="1 2">
    <name type="scientific">Psilocybe cyanescens</name>
    <dbReference type="NCBI Taxonomy" id="93625"/>
    <lineage>
        <taxon>Eukaryota</taxon>
        <taxon>Fungi</taxon>
        <taxon>Dikarya</taxon>
        <taxon>Basidiomycota</taxon>
        <taxon>Agaricomycotina</taxon>
        <taxon>Agaricomycetes</taxon>
        <taxon>Agaricomycetidae</taxon>
        <taxon>Agaricales</taxon>
        <taxon>Agaricineae</taxon>
        <taxon>Strophariaceae</taxon>
        <taxon>Psilocybe</taxon>
    </lineage>
</organism>
<accession>A0A409XK63</accession>
<name>A0A409XK63_PSICY</name>
<evidence type="ECO:0000313" key="2">
    <source>
        <dbReference type="Proteomes" id="UP000283269"/>
    </source>
</evidence>